<dbReference type="PANTHER" id="PTHR38894:SF1">
    <property type="entry name" value="TRANSMEMBRANE PROTEIN"/>
    <property type="match status" value="1"/>
</dbReference>
<dbReference type="Proteomes" id="UP001153069">
    <property type="component" value="Unassembled WGS sequence"/>
</dbReference>
<evidence type="ECO:0000256" key="5">
    <source>
        <dbReference type="SAM" id="MobiDB-lite"/>
    </source>
</evidence>
<gene>
    <name evidence="7" type="ORF">SEMRO_80_G043290.1</name>
</gene>
<protein>
    <submittedName>
        <fullName evidence="7">Uncharacterized protein</fullName>
    </submittedName>
</protein>
<evidence type="ECO:0000256" key="4">
    <source>
        <dbReference type="ARBA" id="ARBA00023136"/>
    </source>
</evidence>
<feature type="transmembrane region" description="Helical" evidence="6">
    <location>
        <begin position="133"/>
        <end position="150"/>
    </location>
</feature>
<proteinExistence type="predicted"/>
<reference evidence="7" key="1">
    <citation type="submission" date="2020-06" db="EMBL/GenBank/DDBJ databases">
        <authorList>
            <consortium name="Plant Systems Biology data submission"/>
        </authorList>
    </citation>
    <scope>NUCLEOTIDE SEQUENCE</scope>
    <source>
        <strain evidence="7">D6</strain>
    </source>
</reference>
<dbReference type="PANTHER" id="PTHR38894">
    <property type="entry name" value="TRANSMEMBRANE PROTEIN"/>
    <property type="match status" value="1"/>
</dbReference>
<dbReference type="EMBL" id="CAICTM010000079">
    <property type="protein sequence ID" value="CAB9500300.1"/>
    <property type="molecule type" value="Genomic_DNA"/>
</dbReference>
<accession>A0A9N8DGV4</accession>
<comment type="caution">
    <text evidence="7">The sequence shown here is derived from an EMBL/GenBank/DDBJ whole genome shotgun (WGS) entry which is preliminary data.</text>
</comment>
<evidence type="ECO:0000256" key="2">
    <source>
        <dbReference type="ARBA" id="ARBA00022692"/>
    </source>
</evidence>
<dbReference type="Pfam" id="PF08507">
    <property type="entry name" value="COPI_assoc"/>
    <property type="match status" value="1"/>
</dbReference>
<evidence type="ECO:0000256" key="1">
    <source>
        <dbReference type="ARBA" id="ARBA00004141"/>
    </source>
</evidence>
<keyword evidence="4 6" id="KW-0472">Membrane</keyword>
<organism evidence="7 8">
    <name type="scientific">Seminavis robusta</name>
    <dbReference type="NCBI Taxonomy" id="568900"/>
    <lineage>
        <taxon>Eukaryota</taxon>
        <taxon>Sar</taxon>
        <taxon>Stramenopiles</taxon>
        <taxon>Ochrophyta</taxon>
        <taxon>Bacillariophyta</taxon>
        <taxon>Bacillariophyceae</taxon>
        <taxon>Bacillariophycidae</taxon>
        <taxon>Naviculales</taxon>
        <taxon>Naviculaceae</taxon>
        <taxon>Seminavis</taxon>
    </lineage>
</organism>
<feature type="transmembrane region" description="Helical" evidence="6">
    <location>
        <begin position="51"/>
        <end position="71"/>
    </location>
</feature>
<dbReference type="GO" id="GO:0016020">
    <property type="term" value="C:membrane"/>
    <property type="evidence" value="ECO:0007669"/>
    <property type="project" value="UniProtKB-SubCell"/>
</dbReference>
<dbReference type="OrthoDB" id="202910at2759"/>
<feature type="transmembrane region" description="Helical" evidence="6">
    <location>
        <begin position="91"/>
        <end position="112"/>
    </location>
</feature>
<keyword evidence="2 6" id="KW-0812">Transmembrane</keyword>
<keyword evidence="8" id="KW-1185">Reference proteome</keyword>
<feature type="transmembrane region" description="Helical" evidence="6">
    <location>
        <begin position="156"/>
        <end position="177"/>
    </location>
</feature>
<evidence type="ECO:0000313" key="8">
    <source>
        <dbReference type="Proteomes" id="UP001153069"/>
    </source>
</evidence>
<evidence type="ECO:0000256" key="3">
    <source>
        <dbReference type="ARBA" id="ARBA00022989"/>
    </source>
</evidence>
<evidence type="ECO:0000313" key="7">
    <source>
        <dbReference type="EMBL" id="CAB9500300.1"/>
    </source>
</evidence>
<sequence length="205" mass="21752">MPPFGAEPDWATPGDTSTPAPAPAPPVAAGAAPVAANGGDESGGGQIRCMIVMLSVLCLALAGSMGTLGVLTLLETKATSLEDIAATPFLASYMIMFALLLFLYEMMWWMPVPAVNKTLRKNFGFMYGLKGKGFYLIFVAFLCLGLMGEQSQTVEYLGWATGIAFLAVGILHIFLILSNPDFIDYYKPPTAGLERLGATEGDNVV</sequence>
<feature type="region of interest" description="Disordered" evidence="5">
    <location>
        <begin position="1"/>
        <end position="26"/>
    </location>
</feature>
<name>A0A9N8DGV4_9STRA</name>
<keyword evidence="3 6" id="KW-1133">Transmembrane helix</keyword>
<evidence type="ECO:0000256" key="6">
    <source>
        <dbReference type="SAM" id="Phobius"/>
    </source>
</evidence>
<dbReference type="InterPro" id="IPR013714">
    <property type="entry name" value="Golgi_TVP15"/>
</dbReference>
<comment type="subcellular location">
    <subcellularLocation>
        <location evidence="1">Membrane</location>
        <topology evidence="1">Multi-pass membrane protein</topology>
    </subcellularLocation>
</comment>
<dbReference type="AlphaFoldDB" id="A0A9N8DGV4"/>